<comment type="caution">
    <text evidence="1">The sequence shown here is derived from an EMBL/GenBank/DDBJ whole genome shotgun (WGS) entry which is preliminary data.</text>
</comment>
<sequence>MEYGGLNHVILLAPALFLRMHTLLLSGVSWLDSILQTMTIAQDFCLPGSKATVDFRCIHQEVHVESPLQLLLQFSNQRLHFQRPLKQLPLLRFQQKTPDHLFQISVPETDSELEVFHKFVFELGNFAVLVVKVWIITSHVRGMSEKKQEKGHNSKTKRITPFASRYCSTLDR</sequence>
<evidence type="ECO:0000313" key="2">
    <source>
        <dbReference type="Proteomes" id="UP000735302"/>
    </source>
</evidence>
<protein>
    <submittedName>
        <fullName evidence="1">Uncharacterized protein</fullName>
    </submittedName>
</protein>
<dbReference type="AlphaFoldDB" id="A0AAV4C840"/>
<name>A0AAV4C840_9GAST</name>
<reference evidence="1 2" key="1">
    <citation type="journal article" date="2021" name="Elife">
        <title>Chloroplast acquisition without the gene transfer in kleptoplastic sea slugs, Plakobranchus ocellatus.</title>
        <authorList>
            <person name="Maeda T."/>
            <person name="Takahashi S."/>
            <person name="Yoshida T."/>
            <person name="Shimamura S."/>
            <person name="Takaki Y."/>
            <person name="Nagai Y."/>
            <person name="Toyoda A."/>
            <person name="Suzuki Y."/>
            <person name="Arimoto A."/>
            <person name="Ishii H."/>
            <person name="Satoh N."/>
            <person name="Nishiyama T."/>
            <person name="Hasebe M."/>
            <person name="Maruyama T."/>
            <person name="Minagawa J."/>
            <person name="Obokata J."/>
            <person name="Shigenobu S."/>
        </authorList>
    </citation>
    <scope>NUCLEOTIDE SEQUENCE [LARGE SCALE GENOMIC DNA]</scope>
</reference>
<proteinExistence type="predicted"/>
<gene>
    <name evidence="1" type="ORF">PoB_005419200</name>
</gene>
<dbReference type="Proteomes" id="UP000735302">
    <property type="component" value="Unassembled WGS sequence"/>
</dbReference>
<accession>A0AAV4C840</accession>
<dbReference type="EMBL" id="BLXT01005946">
    <property type="protein sequence ID" value="GFO27687.1"/>
    <property type="molecule type" value="Genomic_DNA"/>
</dbReference>
<keyword evidence="2" id="KW-1185">Reference proteome</keyword>
<organism evidence="1 2">
    <name type="scientific">Plakobranchus ocellatus</name>
    <dbReference type="NCBI Taxonomy" id="259542"/>
    <lineage>
        <taxon>Eukaryota</taxon>
        <taxon>Metazoa</taxon>
        <taxon>Spiralia</taxon>
        <taxon>Lophotrochozoa</taxon>
        <taxon>Mollusca</taxon>
        <taxon>Gastropoda</taxon>
        <taxon>Heterobranchia</taxon>
        <taxon>Euthyneura</taxon>
        <taxon>Panpulmonata</taxon>
        <taxon>Sacoglossa</taxon>
        <taxon>Placobranchoidea</taxon>
        <taxon>Plakobranchidae</taxon>
        <taxon>Plakobranchus</taxon>
    </lineage>
</organism>
<evidence type="ECO:0000313" key="1">
    <source>
        <dbReference type="EMBL" id="GFO27687.1"/>
    </source>
</evidence>